<dbReference type="OrthoDB" id="4298354at2"/>
<keyword evidence="3" id="KW-1185">Reference proteome</keyword>
<gene>
    <name evidence="2" type="ORF">Stube_46950</name>
</gene>
<evidence type="ECO:0000313" key="2">
    <source>
        <dbReference type="EMBL" id="GFE40022.1"/>
    </source>
</evidence>
<reference evidence="2 3" key="1">
    <citation type="submission" date="2019-12" db="EMBL/GenBank/DDBJ databases">
        <title>Whole genome shotgun sequence of Streptomyces tubercidicus NBRC 13090.</title>
        <authorList>
            <person name="Ichikawa N."/>
            <person name="Kimura A."/>
            <person name="Kitahashi Y."/>
            <person name="Komaki H."/>
            <person name="Tamura T."/>
        </authorList>
    </citation>
    <scope>NUCLEOTIDE SEQUENCE [LARGE SCALE GENOMIC DNA]</scope>
    <source>
        <strain evidence="2 3">NBRC 13090</strain>
    </source>
</reference>
<protein>
    <recommendedName>
        <fullName evidence="4">Lipoprotein</fullName>
    </recommendedName>
</protein>
<feature type="signal peptide" evidence="1">
    <location>
        <begin position="1"/>
        <end position="19"/>
    </location>
</feature>
<name>A0A640UXG3_9ACTN</name>
<feature type="chain" id="PRO_5039444890" description="Lipoprotein" evidence="1">
    <location>
        <begin position="20"/>
        <end position="86"/>
    </location>
</feature>
<dbReference type="Proteomes" id="UP000431826">
    <property type="component" value="Unassembled WGS sequence"/>
</dbReference>
<proteinExistence type="predicted"/>
<evidence type="ECO:0000256" key="1">
    <source>
        <dbReference type="SAM" id="SignalP"/>
    </source>
</evidence>
<dbReference type="GeneID" id="96285782"/>
<sequence length="86" mass="9378">MRRLILAPALVAVAALALAGCAQDFGHGPAGRVTDKTKDGKKFYLVVDPAKKGKEGKDGKGTKFRVSKYDYHDCYRGSQYPKCVED</sequence>
<organism evidence="2 3">
    <name type="scientific">Streptomyces tubercidicus</name>
    <dbReference type="NCBI Taxonomy" id="47759"/>
    <lineage>
        <taxon>Bacteria</taxon>
        <taxon>Bacillati</taxon>
        <taxon>Actinomycetota</taxon>
        <taxon>Actinomycetes</taxon>
        <taxon>Kitasatosporales</taxon>
        <taxon>Streptomycetaceae</taxon>
        <taxon>Streptomyces</taxon>
    </lineage>
</organism>
<comment type="caution">
    <text evidence="2">The sequence shown here is derived from an EMBL/GenBank/DDBJ whole genome shotgun (WGS) entry which is preliminary data.</text>
</comment>
<dbReference type="PROSITE" id="PS51257">
    <property type="entry name" value="PROKAR_LIPOPROTEIN"/>
    <property type="match status" value="1"/>
</dbReference>
<accession>A0A640UXG3</accession>
<keyword evidence="1" id="KW-0732">Signal</keyword>
<evidence type="ECO:0000313" key="3">
    <source>
        <dbReference type="Proteomes" id="UP000431826"/>
    </source>
</evidence>
<dbReference type="EMBL" id="BLIR01000001">
    <property type="protein sequence ID" value="GFE40022.1"/>
    <property type="molecule type" value="Genomic_DNA"/>
</dbReference>
<evidence type="ECO:0008006" key="4">
    <source>
        <dbReference type="Google" id="ProtNLM"/>
    </source>
</evidence>
<dbReference type="AlphaFoldDB" id="A0A640UXG3"/>
<dbReference type="RefSeq" id="WP_159746206.1">
    <property type="nucleotide sequence ID" value="NZ_BLIR01000001.1"/>
</dbReference>